<dbReference type="Proteomes" id="UP001383192">
    <property type="component" value="Unassembled WGS sequence"/>
</dbReference>
<sequence length="269" mass="30628">MSTPLSSSDPELYSTILSQILTGYQLSVFHQNYARKCHSRKDLLQDDLSECKQIPKSLRNLLDVLSCVIISGPKQGRAAVAVSTGERGIAIYISHPTSSRSPIQVETHVQSLITTIKEIAHREDDDAQPRADLTQKMYEYSWDKFEHSFNKWRKEFDHVSAVIASGRDDVGLFFDVNEIDDLETVFENIRALGQMLSKNRIQEMASLITEYNLRWTMDHFVELQLAIYAGTSQAKKFTTGFGRLKLFDRVRTICKHIPQGLLPHDTLGH</sequence>
<accession>A0AAW0BPI2</accession>
<evidence type="ECO:0000313" key="2">
    <source>
        <dbReference type="Proteomes" id="UP001383192"/>
    </source>
</evidence>
<name>A0AAW0BPI2_9AGAR</name>
<reference evidence="1 2" key="1">
    <citation type="submission" date="2024-01" db="EMBL/GenBank/DDBJ databases">
        <title>A draft genome for a cacao thread blight-causing isolate of Paramarasmius palmivorus.</title>
        <authorList>
            <person name="Baruah I.K."/>
            <person name="Bukari Y."/>
            <person name="Amoako-Attah I."/>
            <person name="Meinhardt L.W."/>
            <person name="Bailey B.A."/>
            <person name="Cohen S.P."/>
        </authorList>
    </citation>
    <scope>NUCLEOTIDE SEQUENCE [LARGE SCALE GENOMIC DNA]</scope>
    <source>
        <strain evidence="1 2">GH-12</strain>
    </source>
</reference>
<comment type="caution">
    <text evidence="1">The sequence shown here is derived from an EMBL/GenBank/DDBJ whole genome shotgun (WGS) entry which is preliminary data.</text>
</comment>
<evidence type="ECO:0000313" key="1">
    <source>
        <dbReference type="EMBL" id="KAK7028163.1"/>
    </source>
</evidence>
<gene>
    <name evidence="1" type="ORF">VNI00_014978</name>
</gene>
<keyword evidence="2" id="KW-1185">Reference proteome</keyword>
<organism evidence="1 2">
    <name type="scientific">Paramarasmius palmivorus</name>
    <dbReference type="NCBI Taxonomy" id="297713"/>
    <lineage>
        <taxon>Eukaryota</taxon>
        <taxon>Fungi</taxon>
        <taxon>Dikarya</taxon>
        <taxon>Basidiomycota</taxon>
        <taxon>Agaricomycotina</taxon>
        <taxon>Agaricomycetes</taxon>
        <taxon>Agaricomycetidae</taxon>
        <taxon>Agaricales</taxon>
        <taxon>Marasmiineae</taxon>
        <taxon>Marasmiaceae</taxon>
        <taxon>Paramarasmius</taxon>
    </lineage>
</organism>
<proteinExistence type="predicted"/>
<dbReference type="AlphaFoldDB" id="A0AAW0BPI2"/>
<dbReference type="EMBL" id="JAYKXP010000090">
    <property type="protein sequence ID" value="KAK7028163.1"/>
    <property type="molecule type" value="Genomic_DNA"/>
</dbReference>
<protein>
    <submittedName>
        <fullName evidence="1">Uncharacterized protein</fullName>
    </submittedName>
</protein>